<accession>A0ABD1Q4E0</accession>
<sequence>MFSRQSPLSRTSENGNGSPRSGLRAGEVQNGSARWRLSSLGVLVSHSQSAPLSSLVSRPVGRQQTEVLHLESGRRQSALSNRQQACNALDSAVARLRLWSLTVSVVLGFCLLI</sequence>
<evidence type="ECO:0000313" key="2">
    <source>
        <dbReference type="EMBL" id="KAL2470468.1"/>
    </source>
</evidence>
<keyword evidence="3" id="KW-1185">Reference proteome</keyword>
<comment type="caution">
    <text evidence="2">The sequence shown here is derived from an EMBL/GenBank/DDBJ whole genome shotgun (WGS) entry which is preliminary data.</text>
</comment>
<gene>
    <name evidence="2" type="ORF">Adt_38604</name>
</gene>
<dbReference type="AlphaFoldDB" id="A0ABD1Q4E0"/>
<evidence type="ECO:0000313" key="3">
    <source>
        <dbReference type="Proteomes" id="UP001604336"/>
    </source>
</evidence>
<proteinExistence type="predicted"/>
<name>A0ABD1Q4E0_9LAMI</name>
<feature type="compositionally biased region" description="Polar residues" evidence="1">
    <location>
        <begin position="1"/>
        <end position="19"/>
    </location>
</feature>
<reference evidence="3" key="1">
    <citation type="submission" date="2024-07" db="EMBL/GenBank/DDBJ databases">
        <title>Two chromosome-level genome assemblies of Korean endemic species Abeliophyllum distichum and Forsythia ovata (Oleaceae).</title>
        <authorList>
            <person name="Jang H."/>
        </authorList>
    </citation>
    <scope>NUCLEOTIDE SEQUENCE [LARGE SCALE GENOMIC DNA]</scope>
</reference>
<protein>
    <submittedName>
        <fullName evidence="2">Uncharacterized protein</fullName>
    </submittedName>
</protein>
<organism evidence="2 3">
    <name type="scientific">Abeliophyllum distichum</name>
    <dbReference type="NCBI Taxonomy" id="126358"/>
    <lineage>
        <taxon>Eukaryota</taxon>
        <taxon>Viridiplantae</taxon>
        <taxon>Streptophyta</taxon>
        <taxon>Embryophyta</taxon>
        <taxon>Tracheophyta</taxon>
        <taxon>Spermatophyta</taxon>
        <taxon>Magnoliopsida</taxon>
        <taxon>eudicotyledons</taxon>
        <taxon>Gunneridae</taxon>
        <taxon>Pentapetalae</taxon>
        <taxon>asterids</taxon>
        <taxon>lamiids</taxon>
        <taxon>Lamiales</taxon>
        <taxon>Oleaceae</taxon>
        <taxon>Forsythieae</taxon>
        <taxon>Abeliophyllum</taxon>
    </lineage>
</organism>
<dbReference type="Proteomes" id="UP001604336">
    <property type="component" value="Unassembled WGS sequence"/>
</dbReference>
<feature type="region of interest" description="Disordered" evidence="1">
    <location>
        <begin position="1"/>
        <end position="27"/>
    </location>
</feature>
<dbReference type="EMBL" id="JBFOLK010000012">
    <property type="protein sequence ID" value="KAL2470468.1"/>
    <property type="molecule type" value="Genomic_DNA"/>
</dbReference>
<evidence type="ECO:0000256" key="1">
    <source>
        <dbReference type="SAM" id="MobiDB-lite"/>
    </source>
</evidence>